<dbReference type="InterPro" id="IPR057514">
    <property type="entry name" value="NTF2_SigF"/>
</dbReference>
<dbReference type="AlphaFoldDB" id="A0A9P4J7W4"/>
<keyword evidence="1" id="KW-0472">Membrane</keyword>
<feature type="domain" description="SigF-like NTF2-like" evidence="2">
    <location>
        <begin position="132"/>
        <end position="187"/>
    </location>
</feature>
<feature type="transmembrane region" description="Helical" evidence="1">
    <location>
        <begin position="164"/>
        <end position="186"/>
    </location>
</feature>
<dbReference type="PANTHER" id="PTHR35393:SF1">
    <property type="entry name" value="SNOAL-LIKE DOMAIN-CONTAINING PROTEIN"/>
    <property type="match status" value="1"/>
</dbReference>
<dbReference type="EMBL" id="ML996084">
    <property type="protein sequence ID" value="KAF2154068.1"/>
    <property type="molecule type" value="Genomic_DNA"/>
</dbReference>
<keyword evidence="4" id="KW-1185">Reference proteome</keyword>
<reference evidence="3" key="1">
    <citation type="journal article" date="2020" name="Stud. Mycol.">
        <title>101 Dothideomycetes genomes: a test case for predicting lifestyles and emergence of pathogens.</title>
        <authorList>
            <person name="Haridas S."/>
            <person name="Albert R."/>
            <person name="Binder M."/>
            <person name="Bloem J."/>
            <person name="Labutti K."/>
            <person name="Salamov A."/>
            <person name="Andreopoulos B."/>
            <person name="Baker S."/>
            <person name="Barry K."/>
            <person name="Bills G."/>
            <person name="Bluhm B."/>
            <person name="Cannon C."/>
            <person name="Castanera R."/>
            <person name="Culley D."/>
            <person name="Daum C."/>
            <person name="Ezra D."/>
            <person name="Gonzalez J."/>
            <person name="Henrissat B."/>
            <person name="Kuo A."/>
            <person name="Liang C."/>
            <person name="Lipzen A."/>
            <person name="Lutzoni F."/>
            <person name="Magnuson J."/>
            <person name="Mondo S."/>
            <person name="Nolan M."/>
            <person name="Ohm R."/>
            <person name="Pangilinan J."/>
            <person name="Park H.-J."/>
            <person name="Ramirez L."/>
            <person name="Alfaro M."/>
            <person name="Sun H."/>
            <person name="Tritt A."/>
            <person name="Yoshinaga Y."/>
            <person name="Zwiers L.-H."/>
            <person name="Turgeon B."/>
            <person name="Goodwin S."/>
            <person name="Spatafora J."/>
            <person name="Crous P."/>
            <person name="Grigoriev I."/>
        </authorList>
    </citation>
    <scope>NUCLEOTIDE SEQUENCE</scope>
    <source>
        <strain evidence="3">CBS 260.36</strain>
    </source>
</reference>
<dbReference type="OrthoDB" id="2344312at2759"/>
<name>A0A9P4J7W4_9PEZI</name>
<comment type="caution">
    <text evidence="3">The sequence shown here is derived from an EMBL/GenBank/DDBJ whole genome shotgun (WGS) entry which is preliminary data.</text>
</comment>
<organism evidence="3 4">
    <name type="scientific">Myriangium duriaei CBS 260.36</name>
    <dbReference type="NCBI Taxonomy" id="1168546"/>
    <lineage>
        <taxon>Eukaryota</taxon>
        <taxon>Fungi</taxon>
        <taxon>Dikarya</taxon>
        <taxon>Ascomycota</taxon>
        <taxon>Pezizomycotina</taxon>
        <taxon>Dothideomycetes</taxon>
        <taxon>Dothideomycetidae</taxon>
        <taxon>Myriangiales</taxon>
        <taxon>Myriangiaceae</taxon>
        <taxon>Myriangium</taxon>
    </lineage>
</organism>
<evidence type="ECO:0000259" key="2">
    <source>
        <dbReference type="Pfam" id="PF24840"/>
    </source>
</evidence>
<dbReference type="PANTHER" id="PTHR35393">
    <property type="entry name" value="CHROMOSOME 1, WHOLE GENOME SHOTGUN SEQUENCE"/>
    <property type="match status" value="1"/>
</dbReference>
<sequence>MDDPTSEIAGVIHALTSTPPSVQLAAINKYFTPDAEFTHPFCRTIASPSSRFQVARIYRWYKILSPQISLKVHSVSWDKANNILYVGITQIFAIWLIPFHQSEVSLVTVLHLVQQQNRLGISSEEDEDSSVVNLNANIGGKWYIKSQNDLYQTDQFIRFVLPPFAFILPLWQYFATLVCIICSYLFEPVSWWEESRQTQFERKQIPPAWNDAK</sequence>
<evidence type="ECO:0000256" key="1">
    <source>
        <dbReference type="SAM" id="Phobius"/>
    </source>
</evidence>
<protein>
    <recommendedName>
        <fullName evidence="2">SigF-like NTF2-like domain-containing protein</fullName>
    </recommendedName>
</protein>
<dbReference type="Proteomes" id="UP000799439">
    <property type="component" value="Unassembled WGS sequence"/>
</dbReference>
<evidence type="ECO:0000313" key="4">
    <source>
        <dbReference type="Proteomes" id="UP000799439"/>
    </source>
</evidence>
<accession>A0A9P4J7W4</accession>
<gene>
    <name evidence="3" type="ORF">K461DRAFT_277137</name>
</gene>
<proteinExistence type="predicted"/>
<keyword evidence="1" id="KW-0812">Transmembrane</keyword>
<keyword evidence="1" id="KW-1133">Transmembrane helix</keyword>
<dbReference type="Pfam" id="PF24840">
    <property type="entry name" value="NTF2_SigF"/>
    <property type="match status" value="2"/>
</dbReference>
<evidence type="ECO:0000313" key="3">
    <source>
        <dbReference type="EMBL" id="KAF2154068.1"/>
    </source>
</evidence>
<feature type="domain" description="SigF-like NTF2-like" evidence="2">
    <location>
        <begin position="1"/>
        <end position="126"/>
    </location>
</feature>